<dbReference type="InterPro" id="IPR001138">
    <property type="entry name" value="Zn2Cys6_DnaBD"/>
</dbReference>
<dbReference type="Gene3D" id="2.160.10.10">
    <property type="entry name" value="Hexapeptide repeat proteins"/>
    <property type="match status" value="1"/>
</dbReference>
<feature type="compositionally biased region" description="Basic and acidic residues" evidence="4">
    <location>
        <begin position="208"/>
        <end position="223"/>
    </location>
</feature>
<dbReference type="SMART" id="SM01266">
    <property type="entry name" value="Mac"/>
    <property type="match status" value="1"/>
</dbReference>
<dbReference type="SUPFAM" id="SSF57701">
    <property type="entry name" value="Zn2/Cys6 DNA-binding domain"/>
    <property type="match status" value="1"/>
</dbReference>
<keyword evidence="2" id="KW-0808">Transferase</keyword>
<gene>
    <name evidence="6" type="ORF">EJ04DRAFT_337047</name>
</gene>
<dbReference type="GO" id="GO:0008374">
    <property type="term" value="F:O-acyltransferase activity"/>
    <property type="evidence" value="ECO:0007669"/>
    <property type="project" value="TreeGrafter"/>
</dbReference>
<dbReference type="PROSITE" id="PS00463">
    <property type="entry name" value="ZN2_CY6_FUNGAL_1"/>
    <property type="match status" value="1"/>
</dbReference>
<keyword evidence="7" id="KW-1185">Reference proteome</keyword>
<feature type="region of interest" description="Disordered" evidence="4">
    <location>
        <begin position="448"/>
        <end position="497"/>
    </location>
</feature>
<comment type="caution">
    <text evidence="6">The sequence shown here is derived from an EMBL/GenBank/DDBJ whole genome shotgun (WGS) entry which is preliminary data.</text>
</comment>
<dbReference type="CDD" id="cd00067">
    <property type="entry name" value="GAL4"/>
    <property type="match status" value="1"/>
</dbReference>
<evidence type="ECO:0000256" key="4">
    <source>
        <dbReference type="SAM" id="MobiDB-lite"/>
    </source>
</evidence>
<dbReference type="Pfam" id="PF00172">
    <property type="entry name" value="Zn_clus"/>
    <property type="match status" value="1"/>
</dbReference>
<feature type="region of interest" description="Disordered" evidence="4">
    <location>
        <begin position="338"/>
        <end position="433"/>
    </location>
</feature>
<feature type="compositionally biased region" description="Low complexity" evidence="4">
    <location>
        <begin position="35"/>
        <end position="50"/>
    </location>
</feature>
<protein>
    <recommendedName>
        <fullName evidence="5">Zn(2)-C6 fungal-type domain-containing protein</fullName>
    </recommendedName>
</protein>
<dbReference type="InterPro" id="IPR036864">
    <property type="entry name" value="Zn2-C6_fun-type_DNA-bd_sf"/>
</dbReference>
<evidence type="ECO:0000259" key="5">
    <source>
        <dbReference type="PROSITE" id="PS50048"/>
    </source>
</evidence>
<evidence type="ECO:0000313" key="6">
    <source>
        <dbReference type="EMBL" id="KAF2732439.1"/>
    </source>
</evidence>
<evidence type="ECO:0000256" key="1">
    <source>
        <dbReference type="ARBA" id="ARBA00007274"/>
    </source>
</evidence>
<feature type="compositionally biased region" description="Pro residues" evidence="4">
    <location>
        <begin position="468"/>
        <end position="491"/>
    </location>
</feature>
<dbReference type="SMART" id="SM00066">
    <property type="entry name" value="GAL4"/>
    <property type="match status" value="1"/>
</dbReference>
<accession>A0A9P4QWL7</accession>
<evidence type="ECO:0000313" key="7">
    <source>
        <dbReference type="Proteomes" id="UP000799444"/>
    </source>
</evidence>
<dbReference type="GO" id="GO:0016407">
    <property type="term" value="F:acetyltransferase activity"/>
    <property type="evidence" value="ECO:0007669"/>
    <property type="project" value="InterPro"/>
</dbReference>
<dbReference type="Gene3D" id="4.10.240.10">
    <property type="entry name" value="Zn(2)-C6 fungal-type DNA-binding domain"/>
    <property type="match status" value="1"/>
</dbReference>
<dbReference type="Pfam" id="PF14602">
    <property type="entry name" value="Hexapep_2"/>
    <property type="match status" value="1"/>
</dbReference>
<dbReference type="PROSITE" id="PS00101">
    <property type="entry name" value="HEXAPEP_TRANSFERASES"/>
    <property type="match status" value="1"/>
</dbReference>
<dbReference type="AlphaFoldDB" id="A0A9P4QWL7"/>
<dbReference type="InterPro" id="IPR018357">
    <property type="entry name" value="Hexapep_transf_CS"/>
</dbReference>
<feature type="compositionally biased region" description="Basic and acidic residues" evidence="4">
    <location>
        <begin position="185"/>
        <end position="199"/>
    </location>
</feature>
<organism evidence="6 7">
    <name type="scientific">Polyplosphaeria fusca</name>
    <dbReference type="NCBI Taxonomy" id="682080"/>
    <lineage>
        <taxon>Eukaryota</taxon>
        <taxon>Fungi</taxon>
        <taxon>Dikarya</taxon>
        <taxon>Ascomycota</taxon>
        <taxon>Pezizomycotina</taxon>
        <taxon>Dothideomycetes</taxon>
        <taxon>Pleosporomycetidae</taxon>
        <taxon>Pleosporales</taxon>
        <taxon>Tetraplosphaeriaceae</taxon>
        <taxon>Polyplosphaeria</taxon>
    </lineage>
</organism>
<feature type="compositionally biased region" description="Polar residues" evidence="4">
    <location>
        <begin position="224"/>
        <end position="251"/>
    </location>
</feature>
<evidence type="ECO:0000256" key="3">
    <source>
        <dbReference type="ARBA" id="ARBA00023242"/>
    </source>
</evidence>
<reference evidence="6" key="1">
    <citation type="journal article" date="2020" name="Stud. Mycol.">
        <title>101 Dothideomycetes genomes: a test case for predicting lifestyles and emergence of pathogens.</title>
        <authorList>
            <person name="Haridas S."/>
            <person name="Albert R."/>
            <person name="Binder M."/>
            <person name="Bloem J."/>
            <person name="Labutti K."/>
            <person name="Salamov A."/>
            <person name="Andreopoulos B."/>
            <person name="Baker S."/>
            <person name="Barry K."/>
            <person name="Bills G."/>
            <person name="Bluhm B."/>
            <person name="Cannon C."/>
            <person name="Castanera R."/>
            <person name="Culley D."/>
            <person name="Daum C."/>
            <person name="Ezra D."/>
            <person name="Gonzalez J."/>
            <person name="Henrissat B."/>
            <person name="Kuo A."/>
            <person name="Liang C."/>
            <person name="Lipzen A."/>
            <person name="Lutzoni F."/>
            <person name="Magnuson J."/>
            <person name="Mondo S."/>
            <person name="Nolan M."/>
            <person name="Ohm R."/>
            <person name="Pangilinan J."/>
            <person name="Park H.-J."/>
            <person name="Ramirez L."/>
            <person name="Alfaro M."/>
            <person name="Sun H."/>
            <person name="Tritt A."/>
            <person name="Yoshinaga Y."/>
            <person name="Zwiers L.-H."/>
            <person name="Turgeon B."/>
            <person name="Goodwin S."/>
            <person name="Spatafora J."/>
            <person name="Crous P."/>
            <person name="Grigoriev I."/>
        </authorList>
    </citation>
    <scope>NUCLEOTIDE SEQUENCE</scope>
    <source>
        <strain evidence="6">CBS 125425</strain>
    </source>
</reference>
<dbReference type="EMBL" id="ML996177">
    <property type="protein sequence ID" value="KAF2732439.1"/>
    <property type="molecule type" value="Genomic_DNA"/>
</dbReference>
<feature type="compositionally biased region" description="Polar residues" evidence="4">
    <location>
        <begin position="89"/>
        <end position="103"/>
    </location>
</feature>
<dbReference type="GO" id="GO:0000981">
    <property type="term" value="F:DNA-binding transcription factor activity, RNA polymerase II-specific"/>
    <property type="evidence" value="ECO:0007669"/>
    <property type="project" value="InterPro"/>
</dbReference>
<dbReference type="Pfam" id="PF00132">
    <property type="entry name" value="Hexapep"/>
    <property type="match status" value="1"/>
</dbReference>
<feature type="domain" description="Zn(2)-C6 fungal-type" evidence="5">
    <location>
        <begin position="274"/>
        <end position="302"/>
    </location>
</feature>
<name>A0A9P4QWL7_9PLEO</name>
<sequence length="692" mass="75975">MPSAVQTQVINSHNHSYMLKERAGEPAVSGFTAVNGRTSPPSPPRSNGNSDAPTEPLHVRPVSQSNVDHSQEHRLPFPGRDEWAPAPRVTTNALPNGYQSVSPPLTEGSVSPPLNEASPGSPSKRKRSSSAEDDHSDLSPDGFAAHRRRLDPYASGRRDDSPSTAARGHPTPMDTQQRILPPIDRPGHERNWAPRESQEAGHNGYSESHYRDHRAMDSARESNNRASTSPTHMNGATDSQDGLEHSSTTELTRAGVQVDPKKRKRQFANRTKTGCGTCRRRKKKCDEAKPECNNCARGGFICEGYLNKIPWPKNGAQKPHPPLQAKDQYLQQLYHSHGTPTREGYQEPNAQPATTEGVRTQPIVVEDHERARGGWGQSWAEPPRAAYPPERHQQPAEYPQSTGAPPQARPPSNDHHAPQPAQGPPSQRPHNPRIYHHTQQTMSHVVNNSTAEGGMPQQAQHPHHPPQAHQPPPTGAPGPPPPHYAPQPPQQLPRTEKEKMLSGEPFRPYLTSLHEERQRCKFLLYQFNNTTNPANQLTAQSIERHLAAIFSPHGGPARLGREVCLEIPFSCDYGTNITIGDRVAIGSNCKFMDSGKISIGKNTTIESNVTINTIEPPKDHKTIKGTHGFYTARNVIIGESVFIGANSIICAGVQIGDGAIIEHGSVVRRDVPRNVVVRGPAAEVRGVYFEET</sequence>
<dbReference type="InterPro" id="IPR001451">
    <property type="entry name" value="Hexapep"/>
</dbReference>
<dbReference type="Proteomes" id="UP000799444">
    <property type="component" value="Unassembled WGS sequence"/>
</dbReference>
<comment type="similarity">
    <text evidence="1">Belongs to the transferase hexapeptide repeat family.</text>
</comment>
<dbReference type="OrthoDB" id="25818at2759"/>
<dbReference type="PROSITE" id="PS50048">
    <property type="entry name" value="ZN2_CY6_FUNGAL_2"/>
    <property type="match status" value="1"/>
</dbReference>
<dbReference type="Pfam" id="PF12464">
    <property type="entry name" value="Mac"/>
    <property type="match status" value="1"/>
</dbReference>
<dbReference type="InterPro" id="IPR024688">
    <property type="entry name" value="Mac_dom"/>
</dbReference>
<dbReference type="PANTHER" id="PTHR23416:SF76">
    <property type="entry name" value="ZN(II)2CYS6 TRANSCRIPTION FACTOR (EUROFUNG)"/>
    <property type="match status" value="1"/>
</dbReference>
<dbReference type="PANTHER" id="PTHR23416">
    <property type="entry name" value="SIALIC ACID SYNTHASE-RELATED"/>
    <property type="match status" value="1"/>
</dbReference>
<dbReference type="InterPro" id="IPR011004">
    <property type="entry name" value="Trimer_LpxA-like_sf"/>
</dbReference>
<feature type="compositionally biased region" description="Basic and acidic residues" evidence="4">
    <location>
        <begin position="129"/>
        <end position="138"/>
    </location>
</feature>
<keyword evidence="3" id="KW-0539">Nucleus</keyword>
<feature type="region of interest" description="Disordered" evidence="4">
    <location>
        <begin position="21"/>
        <end position="269"/>
    </location>
</feature>
<dbReference type="InterPro" id="IPR051159">
    <property type="entry name" value="Hexapeptide_acetyltransf"/>
</dbReference>
<proteinExistence type="inferred from homology"/>
<dbReference type="SUPFAM" id="SSF51161">
    <property type="entry name" value="Trimeric LpxA-like enzymes"/>
    <property type="match status" value="1"/>
</dbReference>
<dbReference type="GO" id="GO:0008270">
    <property type="term" value="F:zinc ion binding"/>
    <property type="evidence" value="ECO:0007669"/>
    <property type="project" value="InterPro"/>
</dbReference>
<evidence type="ECO:0000256" key="2">
    <source>
        <dbReference type="ARBA" id="ARBA00022679"/>
    </source>
</evidence>
<feature type="compositionally biased region" description="Polar residues" evidence="4">
    <location>
        <begin position="348"/>
        <end position="358"/>
    </location>
</feature>
<feature type="compositionally biased region" description="Basic and acidic residues" evidence="4">
    <location>
        <begin position="69"/>
        <end position="83"/>
    </location>
</feature>